<evidence type="ECO:0000256" key="1">
    <source>
        <dbReference type="SAM" id="MobiDB-lite"/>
    </source>
</evidence>
<evidence type="ECO:0000313" key="2">
    <source>
        <dbReference type="EMBL" id="KAK0737211.1"/>
    </source>
</evidence>
<comment type="caution">
    <text evidence="2">The sequence shown here is derived from an EMBL/GenBank/DDBJ whole genome shotgun (WGS) entry which is preliminary data.</text>
</comment>
<name>A0AA40EGT2_9PEZI</name>
<protein>
    <recommendedName>
        <fullName evidence="4">Myb-like domain-containing protein</fullName>
    </recommendedName>
</protein>
<evidence type="ECO:0008006" key="4">
    <source>
        <dbReference type="Google" id="ProtNLM"/>
    </source>
</evidence>
<gene>
    <name evidence="2" type="ORF">B0T21DRAFT_364665</name>
</gene>
<dbReference type="AlphaFoldDB" id="A0AA40EGT2"/>
<reference evidence="2" key="1">
    <citation type="submission" date="2023-06" db="EMBL/GenBank/DDBJ databases">
        <title>Genome-scale phylogeny and comparative genomics of the fungal order Sordariales.</title>
        <authorList>
            <consortium name="Lawrence Berkeley National Laboratory"/>
            <person name="Hensen N."/>
            <person name="Bonometti L."/>
            <person name="Westerberg I."/>
            <person name="Brannstrom I.O."/>
            <person name="Guillou S."/>
            <person name="Cros-Aarteil S."/>
            <person name="Calhoun S."/>
            <person name="Haridas S."/>
            <person name="Kuo A."/>
            <person name="Mondo S."/>
            <person name="Pangilinan J."/>
            <person name="Riley R."/>
            <person name="Labutti K."/>
            <person name="Andreopoulos B."/>
            <person name="Lipzen A."/>
            <person name="Chen C."/>
            <person name="Yanf M."/>
            <person name="Daum C."/>
            <person name="Ng V."/>
            <person name="Clum A."/>
            <person name="Steindorff A."/>
            <person name="Ohm R."/>
            <person name="Martin F."/>
            <person name="Silar P."/>
            <person name="Natvig D."/>
            <person name="Lalanne C."/>
            <person name="Gautier V."/>
            <person name="Ament-Velasquez S.L."/>
            <person name="Kruys A."/>
            <person name="Hutchinson M.I."/>
            <person name="Powell A.J."/>
            <person name="Barry K."/>
            <person name="Miller A.N."/>
            <person name="Grigoriev I.V."/>
            <person name="Debuchy R."/>
            <person name="Gladieux P."/>
            <person name="Thoren M.H."/>
            <person name="Johannesson H."/>
        </authorList>
    </citation>
    <scope>NUCLEOTIDE SEQUENCE</scope>
    <source>
        <strain evidence="2">CBS 540.89</strain>
    </source>
</reference>
<evidence type="ECO:0000313" key="3">
    <source>
        <dbReference type="Proteomes" id="UP001172159"/>
    </source>
</evidence>
<feature type="compositionally biased region" description="Polar residues" evidence="1">
    <location>
        <begin position="145"/>
        <end position="158"/>
    </location>
</feature>
<organism evidence="2 3">
    <name type="scientific">Apiosordaria backusii</name>
    <dbReference type="NCBI Taxonomy" id="314023"/>
    <lineage>
        <taxon>Eukaryota</taxon>
        <taxon>Fungi</taxon>
        <taxon>Dikarya</taxon>
        <taxon>Ascomycota</taxon>
        <taxon>Pezizomycotina</taxon>
        <taxon>Sordariomycetes</taxon>
        <taxon>Sordariomycetidae</taxon>
        <taxon>Sordariales</taxon>
        <taxon>Lasiosphaeriaceae</taxon>
        <taxon>Apiosordaria</taxon>
    </lineage>
</organism>
<dbReference type="EMBL" id="JAUKTV010000005">
    <property type="protein sequence ID" value="KAK0737211.1"/>
    <property type="molecule type" value="Genomic_DNA"/>
</dbReference>
<feature type="compositionally biased region" description="Basic residues" evidence="1">
    <location>
        <begin position="223"/>
        <end position="233"/>
    </location>
</feature>
<proteinExistence type="predicted"/>
<feature type="region of interest" description="Disordered" evidence="1">
    <location>
        <begin position="143"/>
        <end position="276"/>
    </location>
</feature>
<sequence>MMEYNQNHHYTLGQSSALLTQTAMEECHGLPMQNMTAMKVLPEDDDLGYLTNPSFSNTLYDSSSGSFSSTGASDLLEAMVLRDNSEPIHSPWPASKEHVGNETLPCIRPASPHQSDIWSWNTVHSHTHLPLFQNCRACDSGIPHASSSESIRTSFLADSSSTTSSQPMEITEHHRAPSKGRKMLPDRPPRPIAAAVLKSNDRSANNGSKPRRSKEPVSPSVRKTSKLAPKSRHPPVLPALSPKPHTASSPGRYLHQESNGDPEEEEEEVTEAELADRKAKDEFLVASRQKGLTYKQIRIEGGYTEAESTLRGRYRALTKSKEERVRKPEWSELDLILLERGVRELSPPVASNNNGAEGPVSSKVPWKKVAEYIAQNGGTYLFGNSTCRKKWDELVKEQTALGKDPRMPFFEQNTRAMRQAFEDMLRGPEGGYHYGRG</sequence>
<dbReference type="Proteomes" id="UP001172159">
    <property type="component" value="Unassembled WGS sequence"/>
</dbReference>
<accession>A0AA40EGT2</accession>
<feature type="compositionally biased region" description="Acidic residues" evidence="1">
    <location>
        <begin position="260"/>
        <end position="273"/>
    </location>
</feature>
<keyword evidence="3" id="KW-1185">Reference proteome</keyword>